<protein>
    <submittedName>
        <fullName evidence="1">Uncharacterized protein</fullName>
    </submittedName>
</protein>
<accession>A0ABS1BHQ4</accession>
<name>A0ABS1BHQ4_9SPHI</name>
<dbReference type="RefSeq" id="WP_200585192.1">
    <property type="nucleotide sequence ID" value="NZ_JAEHFY010000006.1"/>
</dbReference>
<evidence type="ECO:0000313" key="1">
    <source>
        <dbReference type="EMBL" id="MBK0382417.1"/>
    </source>
</evidence>
<evidence type="ECO:0000313" key="2">
    <source>
        <dbReference type="Proteomes" id="UP000660024"/>
    </source>
</evidence>
<gene>
    <name evidence="1" type="ORF">I5M32_05530</name>
</gene>
<comment type="caution">
    <text evidence="1">The sequence shown here is derived from an EMBL/GenBank/DDBJ whole genome shotgun (WGS) entry which is preliminary data.</text>
</comment>
<reference evidence="1 2" key="1">
    <citation type="submission" date="2020-12" db="EMBL/GenBank/DDBJ databases">
        <title>Bacterial novel species Pedobacter sp. SD-b isolated from soil.</title>
        <authorList>
            <person name="Jung H.-Y."/>
        </authorList>
    </citation>
    <scope>NUCLEOTIDE SEQUENCE [LARGE SCALE GENOMIC DNA]</scope>
    <source>
        <strain evidence="1 2">SD-b</strain>
    </source>
</reference>
<keyword evidence="2" id="KW-1185">Reference proteome</keyword>
<proteinExistence type="predicted"/>
<organism evidence="1 2">
    <name type="scientific">Pedobacter segetis</name>
    <dbReference type="NCBI Taxonomy" id="2793069"/>
    <lineage>
        <taxon>Bacteria</taxon>
        <taxon>Pseudomonadati</taxon>
        <taxon>Bacteroidota</taxon>
        <taxon>Sphingobacteriia</taxon>
        <taxon>Sphingobacteriales</taxon>
        <taxon>Sphingobacteriaceae</taxon>
        <taxon>Pedobacter</taxon>
    </lineage>
</organism>
<dbReference type="EMBL" id="JAEHFY010000006">
    <property type="protein sequence ID" value="MBK0382417.1"/>
    <property type="molecule type" value="Genomic_DNA"/>
</dbReference>
<sequence>MMNKEQILKKIGKIIQELEEQHQYLTNAKKISLLELELFTANSDFLIDHIEILKKLDLNKDLEQKLIEPKEAVRLEEHYPKPDETKEAIANEVDGKGSEAIIEEKEEQTKKKMFDFSFDEEPAEMIFDFEKKIEVENVFDRVLSEDEKRVLEEKSKKEIIKPFENGGKDLEEEEIGEEPFLVEKSKEMSASEPEMFKEDTETTIDPVEEPIIKLADKVMDMPKETKPAEEKRLTLNEMLSAKLGKNMDGNGSTKQIADLKTAISLNDKMVFIKELFNGYNLAYSEAIEIINRFETFDAADNFLQKNYALKNDWSLKQTTVDRLYQYLDKKFVK</sequence>
<dbReference type="Proteomes" id="UP000660024">
    <property type="component" value="Unassembled WGS sequence"/>
</dbReference>